<reference evidence="11 12" key="1">
    <citation type="submission" date="2018-06" db="EMBL/GenBank/DDBJ databases">
        <authorList>
            <consortium name="Pathogen Informatics"/>
            <person name="Doyle S."/>
        </authorList>
    </citation>
    <scope>NUCLEOTIDE SEQUENCE [LARGE SCALE GENOMIC DNA]</scope>
    <source>
        <strain evidence="11 12">NCTC13294</strain>
    </source>
</reference>
<evidence type="ECO:0000259" key="9">
    <source>
        <dbReference type="Pfam" id="PF10411"/>
    </source>
</evidence>
<dbReference type="InterPro" id="IPR009094">
    <property type="entry name" value="DiS-bond_isomerase_DsbC/G_N_sf"/>
</dbReference>
<dbReference type="RefSeq" id="WP_115610607.1">
    <property type="nucleotide sequence ID" value="NZ_JBHLZC010000001.1"/>
</dbReference>
<proteinExistence type="inferred from homology"/>
<evidence type="ECO:0000256" key="1">
    <source>
        <dbReference type="ARBA" id="ARBA00004418"/>
    </source>
</evidence>
<evidence type="ECO:0000256" key="8">
    <source>
        <dbReference type="SAM" id="MobiDB-lite"/>
    </source>
</evidence>
<name>A0A381DZ35_9GAMM</name>
<dbReference type="AlphaFoldDB" id="A0A381DZ35"/>
<comment type="subcellular location">
    <subcellularLocation>
        <location evidence="1 7">Periplasm</location>
    </subcellularLocation>
</comment>
<keyword evidence="3 7" id="KW-0732">Signal</keyword>
<evidence type="ECO:0000256" key="4">
    <source>
        <dbReference type="ARBA" id="ARBA00022764"/>
    </source>
</evidence>
<dbReference type="Pfam" id="PF13098">
    <property type="entry name" value="Thioredoxin_2"/>
    <property type="match status" value="1"/>
</dbReference>
<dbReference type="Gene3D" id="3.40.30.10">
    <property type="entry name" value="Glutaredoxin"/>
    <property type="match status" value="1"/>
</dbReference>
<dbReference type="GO" id="GO:0042597">
    <property type="term" value="C:periplasmic space"/>
    <property type="evidence" value="ECO:0007669"/>
    <property type="project" value="UniProtKB-SubCell"/>
</dbReference>
<evidence type="ECO:0000313" key="12">
    <source>
        <dbReference type="Proteomes" id="UP000254572"/>
    </source>
</evidence>
<accession>A0A381DZ35</accession>
<sequence>MRTLLSLLAAVWTTVVHAASPNMELAKSVFDPRIMSNAVESPIPGLYQFAQGSEVFYISADGRYVMQGEMIDLQTQINVTESFRASERVKTLAALEPKTMISVLPNAPAHHITVFTDVDCPYCRLMQQNILEYTQRGIAIHYLAYPRSGPNSSAALRMAQVWCTPDRLSALLLAQTDQPLPNSRGDCSKIIREQYAIAQKLGISSTPSIILEDGTLIPGFVAPANLETILNKHPEQIEIEKSDSEETTLPEPPPHPLSPPPPPPAVQ</sequence>
<comment type="function">
    <text evidence="7">Required for disulfide bond formation in some periplasmic proteins. Acts by transferring its disulfide bond to other proteins and is reduced in the process.</text>
</comment>
<evidence type="ECO:0000256" key="6">
    <source>
        <dbReference type="ARBA" id="ARBA00023284"/>
    </source>
</evidence>
<feature type="domain" description="Disulphide bond isomerase DsbC/G N-terminal" evidence="9">
    <location>
        <begin position="39"/>
        <end position="81"/>
    </location>
</feature>
<keyword evidence="4 7" id="KW-0574">Periplasm</keyword>
<organism evidence="11 12">
    <name type="scientific">Cardiobacterium valvarum</name>
    <dbReference type="NCBI Taxonomy" id="194702"/>
    <lineage>
        <taxon>Bacteria</taxon>
        <taxon>Pseudomonadati</taxon>
        <taxon>Pseudomonadota</taxon>
        <taxon>Gammaproteobacteria</taxon>
        <taxon>Cardiobacteriales</taxon>
        <taxon>Cardiobacteriaceae</taxon>
        <taxon>Cardiobacterium</taxon>
    </lineage>
</organism>
<dbReference type="CDD" id="cd03020">
    <property type="entry name" value="DsbA_DsbC_DsbG"/>
    <property type="match status" value="1"/>
</dbReference>
<dbReference type="InterPro" id="IPR036249">
    <property type="entry name" value="Thioredoxin-like_sf"/>
</dbReference>
<dbReference type="SUPFAM" id="SSF54423">
    <property type="entry name" value="DsbC/DsbG N-terminal domain-like"/>
    <property type="match status" value="1"/>
</dbReference>
<evidence type="ECO:0000256" key="3">
    <source>
        <dbReference type="ARBA" id="ARBA00022729"/>
    </source>
</evidence>
<feature type="chain" id="PRO_5016479283" description="Thiol:disulfide interchange protein" evidence="7">
    <location>
        <begin position="19"/>
        <end position="267"/>
    </location>
</feature>
<dbReference type="EMBL" id="UFUW01000001">
    <property type="protein sequence ID" value="SUX18528.1"/>
    <property type="molecule type" value="Genomic_DNA"/>
</dbReference>
<dbReference type="OrthoDB" id="12976at2"/>
<dbReference type="Gene3D" id="3.10.450.70">
    <property type="entry name" value="Disulphide bond isomerase, DsbC/G, N-terminal"/>
    <property type="match status" value="1"/>
</dbReference>
<evidence type="ECO:0000259" key="10">
    <source>
        <dbReference type="Pfam" id="PF13098"/>
    </source>
</evidence>
<dbReference type="InterPro" id="IPR033954">
    <property type="entry name" value="DiS-bond_Isoase_DsbC/G"/>
</dbReference>
<feature type="signal peptide" evidence="7">
    <location>
        <begin position="1"/>
        <end position="18"/>
    </location>
</feature>
<feature type="compositionally biased region" description="Pro residues" evidence="8">
    <location>
        <begin position="250"/>
        <end position="267"/>
    </location>
</feature>
<feature type="compositionally biased region" description="Basic and acidic residues" evidence="8">
    <location>
        <begin position="233"/>
        <end position="244"/>
    </location>
</feature>
<evidence type="ECO:0000313" key="11">
    <source>
        <dbReference type="EMBL" id="SUX18528.1"/>
    </source>
</evidence>
<evidence type="ECO:0000256" key="7">
    <source>
        <dbReference type="RuleBase" id="RU364038"/>
    </source>
</evidence>
<comment type="similarity">
    <text evidence="2 7">Belongs to the thioredoxin family. DsbC subfamily.</text>
</comment>
<dbReference type="PANTHER" id="PTHR35272">
    <property type="entry name" value="THIOL:DISULFIDE INTERCHANGE PROTEIN DSBC-RELATED"/>
    <property type="match status" value="1"/>
</dbReference>
<dbReference type="InterPro" id="IPR051470">
    <property type="entry name" value="Thiol:disulfide_interchange"/>
</dbReference>
<keyword evidence="6 7" id="KW-0676">Redox-active center</keyword>
<dbReference type="SUPFAM" id="SSF52833">
    <property type="entry name" value="Thioredoxin-like"/>
    <property type="match status" value="1"/>
</dbReference>
<dbReference type="PANTHER" id="PTHR35272:SF3">
    <property type="entry name" value="THIOL:DISULFIDE INTERCHANGE PROTEIN DSBC"/>
    <property type="match status" value="1"/>
</dbReference>
<evidence type="ECO:0000256" key="2">
    <source>
        <dbReference type="ARBA" id="ARBA00009813"/>
    </source>
</evidence>
<dbReference type="Pfam" id="PF10411">
    <property type="entry name" value="DsbC_N"/>
    <property type="match status" value="1"/>
</dbReference>
<dbReference type="InterPro" id="IPR012336">
    <property type="entry name" value="Thioredoxin-like_fold"/>
</dbReference>
<protein>
    <recommendedName>
        <fullName evidence="7">Thiol:disulfide interchange protein</fullName>
    </recommendedName>
</protein>
<keyword evidence="5" id="KW-1015">Disulfide bond</keyword>
<feature type="region of interest" description="Disordered" evidence="8">
    <location>
        <begin position="233"/>
        <end position="267"/>
    </location>
</feature>
<dbReference type="Proteomes" id="UP000254572">
    <property type="component" value="Unassembled WGS sequence"/>
</dbReference>
<dbReference type="InterPro" id="IPR018950">
    <property type="entry name" value="DiS-bond_isomerase_DsbC/G_N"/>
</dbReference>
<keyword evidence="12" id="KW-1185">Reference proteome</keyword>
<feature type="domain" description="Thioredoxin-like fold" evidence="10">
    <location>
        <begin position="110"/>
        <end position="230"/>
    </location>
</feature>
<gene>
    <name evidence="11" type="primary">dsbC_1</name>
    <name evidence="11" type="ORF">NCTC13294_00291</name>
</gene>
<evidence type="ECO:0000256" key="5">
    <source>
        <dbReference type="ARBA" id="ARBA00023157"/>
    </source>
</evidence>